<dbReference type="EMBL" id="CAJOBC010122643">
    <property type="protein sequence ID" value="CAF4581462.1"/>
    <property type="molecule type" value="Genomic_DNA"/>
</dbReference>
<dbReference type="Proteomes" id="UP000681722">
    <property type="component" value="Unassembled WGS sequence"/>
</dbReference>
<name>A0A816ELW4_9BILA</name>
<evidence type="ECO:0000313" key="3">
    <source>
        <dbReference type="Proteomes" id="UP000663829"/>
    </source>
</evidence>
<dbReference type="Proteomes" id="UP000663829">
    <property type="component" value="Unassembled WGS sequence"/>
</dbReference>
<organism evidence="1 3">
    <name type="scientific">Didymodactylos carnosus</name>
    <dbReference type="NCBI Taxonomy" id="1234261"/>
    <lineage>
        <taxon>Eukaryota</taxon>
        <taxon>Metazoa</taxon>
        <taxon>Spiralia</taxon>
        <taxon>Gnathifera</taxon>
        <taxon>Rotifera</taxon>
        <taxon>Eurotatoria</taxon>
        <taxon>Bdelloidea</taxon>
        <taxon>Philodinida</taxon>
        <taxon>Philodinidae</taxon>
        <taxon>Didymodactylos</taxon>
    </lineage>
</organism>
<proteinExistence type="predicted"/>
<dbReference type="AlphaFoldDB" id="A0A816ELW4"/>
<sequence>NNQTTAPVPSSPVWTSSNQLSTLDKQISDDHTQSESPIIQNSVLVMNPRTSASLKGSKRIKIIQPSKFLSVTVPPMIKLKTLNREAEELTKGVLSVSAPQQSKAVAEYATELVYFKNGQIGNLKVTDYLADSPPLNTDGQCQINVIPDLADIFLFSEL</sequence>
<accession>A0A816ELW4</accession>
<comment type="caution">
    <text evidence="1">The sequence shown here is derived from an EMBL/GenBank/DDBJ whole genome shotgun (WGS) entry which is preliminary data.</text>
</comment>
<dbReference type="EMBL" id="CAJNOQ010051752">
    <property type="protein sequence ID" value="CAF1651791.1"/>
    <property type="molecule type" value="Genomic_DNA"/>
</dbReference>
<protein>
    <submittedName>
        <fullName evidence="1">Uncharacterized protein</fullName>
    </submittedName>
</protein>
<keyword evidence="3" id="KW-1185">Reference proteome</keyword>
<gene>
    <name evidence="1" type="ORF">GPM918_LOCUS45551</name>
    <name evidence="2" type="ORF">SRO942_LOCUS48149</name>
</gene>
<evidence type="ECO:0000313" key="2">
    <source>
        <dbReference type="EMBL" id="CAF4581462.1"/>
    </source>
</evidence>
<feature type="non-terminal residue" evidence="1">
    <location>
        <position position="1"/>
    </location>
</feature>
<evidence type="ECO:0000313" key="1">
    <source>
        <dbReference type="EMBL" id="CAF1651791.1"/>
    </source>
</evidence>
<reference evidence="1" key="1">
    <citation type="submission" date="2021-02" db="EMBL/GenBank/DDBJ databases">
        <authorList>
            <person name="Nowell W R."/>
        </authorList>
    </citation>
    <scope>NUCLEOTIDE SEQUENCE</scope>
</reference>